<proteinExistence type="predicted"/>
<dbReference type="AlphaFoldDB" id="A0A1T5C053"/>
<dbReference type="EMBL" id="FUYQ01000009">
    <property type="protein sequence ID" value="SKB52777.1"/>
    <property type="molecule type" value="Genomic_DNA"/>
</dbReference>
<accession>A0A1T5C053</accession>
<reference evidence="2" key="1">
    <citation type="submission" date="2017-02" db="EMBL/GenBank/DDBJ databases">
        <authorList>
            <person name="Varghese N."/>
            <person name="Submissions S."/>
        </authorList>
    </citation>
    <scope>NUCLEOTIDE SEQUENCE [LARGE SCALE GENOMIC DNA]</scope>
    <source>
        <strain evidence="2">DSM 24967</strain>
    </source>
</reference>
<keyword evidence="2" id="KW-1185">Reference proteome</keyword>
<evidence type="ECO:0000313" key="1">
    <source>
        <dbReference type="EMBL" id="SKB52777.1"/>
    </source>
</evidence>
<organism evidence="1 2">
    <name type="scientific">Parabacteroides chartae</name>
    <dbReference type="NCBI Taxonomy" id="1037355"/>
    <lineage>
        <taxon>Bacteria</taxon>
        <taxon>Pseudomonadati</taxon>
        <taxon>Bacteroidota</taxon>
        <taxon>Bacteroidia</taxon>
        <taxon>Bacteroidales</taxon>
        <taxon>Tannerellaceae</taxon>
        <taxon>Parabacteroides</taxon>
    </lineage>
</organism>
<protein>
    <submittedName>
        <fullName evidence="1">Uncharacterized protein</fullName>
    </submittedName>
</protein>
<dbReference type="Proteomes" id="UP000190852">
    <property type="component" value="Unassembled WGS sequence"/>
</dbReference>
<sequence length="75" mass="8837">MFVDISKFYYFRINLCYDFVISSFYYTYQLVKGHKSGRSRHFLSFPKAVWSDFLPKKGIKPEVKGTFPGDKRGVP</sequence>
<gene>
    <name evidence="1" type="ORF">SAMN05660349_01627</name>
</gene>
<name>A0A1T5C053_9BACT</name>
<evidence type="ECO:0000313" key="2">
    <source>
        <dbReference type="Proteomes" id="UP000190852"/>
    </source>
</evidence>